<dbReference type="Bgee" id="ENSORLG00000029569">
    <property type="expression patterns" value="Expressed in intestine and 1 other cell type or tissue"/>
</dbReference>
<dbReference type="InParanoid" id="A0A3B3I662"/>
<evidence type="ECO:0000259" key="4">
    <source>
        <dbReference type="PROSITE" id="PS50835"/>
    </source>
</evidence>
<accession>A0A3B3I662</accession>
<keyword evidence="2" id="KW-1133">Transmembrane helix</keyword>
<keyword evidence="3" id="KW-0732">Signal</keyword>
<feature type="chain" id="PRO_5017381599" description="Ig-like domain-containing protein" evidence="3">
    <location>
        <begin position="20"/>
        <end position="734"/>
    </location>
</feature>
<organism evidence="5 6">
    <name type="scientific">Oryzias latipes</name>
    <name type="common">Japanese rice fish</name>
    <name type="synonym">Japanese killifish</name>
    <dbReference type="NCBI Taxonomy" id="8090"/>
    <lineage>
        <taxon>Eukaryota</taxon>
        <taxon>Metazoa</taxon>
        <taxon>Chordata</taxon>
        <taxon>Craniata</taxon>
        <taxon>Vertebrata</taxon>
        <taxon>Euteleostomi</taxon>
        <taxon>Actinopterygii</taxon>
        <taxon>Neopterygii</taxon>
        <taxon>Teleostei</taxon>
        <taxon>Neoteleostei</taxon>
        <taxon>Acanthomorphata</taxon>
        <taxon>Ovalentaria</taxon>
        <taxon>Atherinomorphae</taxon>
        <taxon>Beloniformes</taxon>
        <taxon>Adrianichthyidae</taxon>
        <taxon>Oryziinae</taxon>
        <taxon>Oryzias</taxon>
    </lineage>
</organism>
<dbReference type="Gene3D" id="2.60.40.10">
    <property type="entry name" value="Immunoglobulins"/>
    <property type="match status" value="5"/>
</dbReference>
<evidence type="ECO:0000256" key="3">
    <source>
        <dbReference type="SAM" id="SignalP"/>
    </source>
</evidence>
<protein>
    <recommendedName>
        <fullName evidence="4">Ig-like domain-containing protein</fullName>
    </recommendedName>
</protein>
<feature type="domain" description="Ig-like" evidence="4">
    <location>
        <begin position="326"/>
        <end position="406"/>
    </location>
</feature>
<dbReference type="InterPro" id="IPR003599">
    <property type="entry name" value="Ig_sub"/>
</dbReference>
<dbReference type="AlphaFoldDB" id="A0A3B3I662"/>
<proteinExistence type="predicted"/>
<feature type="domain" description="Ig-like" evidence="4">
    <location>
        <begin position="142"/>
        <end position="215"/>
    </location>
</feature>
<reference evidence="5 6" key="1">
    <citation type="journal article" date="2007" name="Nature">
        <title>The medaka draft genome and insights into vertebrate genome evolution.</title>
        <authorList>
            <person name="Kasahara M."/>
            <person name="Naruse K."/>
            <person name="Sasaki S."/>
            <person name="Nakatani Y."/>
            <person name="Qu W."/>
            <person name="Ahsan B."/>
            <person name="Yamada T."/>
            <person name="Nagayasu Y."/>
            <person name="Doi K."/>
            <person name="Kasai Y."/>
            <person name="Jindo T."/>
            <person name="Kobayashi D."/>
            <person name="Shimada A."/>
            <person name="Toyoda A."/>
            <person name="Kuroki Y."/>
            <person name="Fujiyama A."/>
            <person name="Sasaki T."/>
            <person name="Shimizu A."/>
            <person name="Asakawa S."/>
            <person name="Shimizu N."/>
            <person name="Hashimoto S."/>
            <person name="Yang J."/>
            <person name="Lee Y."/>
            <person name="Matsushima K."/>
            <person name="Sugano S."/>
            <person name="Sakaizumi M."/>
            <person name="Narita T."/>
            <person name="Ohishi K."/>
            <person name="Haga S."/>
            <person name="Ohta F."/>
            <person name="Nomoto H."/>
            <person name="Nogata K."/>
            <person name="Morishita T."/>
            <person name="Endo T."/>
            <person name="Shin-I T."/>
            <person name="Takeda H."/>
            <person name="Morishita S."/>
            <person name="Kohara Y."/>
        </authorList>
    </citation>
    <scope>NUCLEOTIDE SEQUENCE [LARGE SCALE GENOMIC DNA]</scope>
    <source>
        <strain evidence="5 6">Hd-rR</strain>
    </source>
</reference>
<dbReference type="InterPro" id="IPR036179">
    <property type="entry name" value="Ig-like_dom_sf"/>
</dbReference>
<dbReference type="InterPro" id="IPR013783">
    <property type="entry name" value="Ig-like_fold"/>
</dbReference>
<dbReference type="RefSeq" id="XP_011483993.1">
    <property type="nucleotide sequence ID" value="XM_011485691.3"/>
</dbReference>
<dbReference type="GeneID" id="105356005"/>
<dbReference type="PROSITE" id="PS50835">
    <property type="entry name" value="IG_LIKE"/>
    <property type="match status" value="4"/>
</dbReference>
<sequence length="734" mass="80377">MKGTINIFFMSCFLSGTLSLDWAAFLPQTVEGLSGSCVVIPCAFSLPSEWDEFLDDSCKIIWRRGSWSRTQVFDSSLTGASVSLNIMQGNLTGLLSDKDCTTIFNNLPSSHYDDYYFRLQCDNSLMFNFKTSVRITAQDSLPGPTLTPSRLEVEEGTPVTLTCSALAPCPILPPVLTWTPSTGDIKETVESKSVTSVMTFNASYLDNGQKYSCNALYNRQAGKSDLVYEKHLILHVMYPPNNTSVSYFGPVKEGDLITLTCNSDANPAVESYTWFKVSGEDVVSVGFKNTLSTPVTEVERQFYCRASNKYGSQNSSITYIDIHFSPKETAVIVDPTGPVLEGSSVSLLCSSHSNPPVTNYTWYRDNEVDQETGPILMIEDVNPSFSGDYHCTAKNHLGEETSAKVHLDVQFPPKNTSVSADTSGTVLDGSSLTLTCTTIANPAAVNITWFRVGGRKKEVVGSEQDFTFNVSKLSEDFYFCEAANIHGAEYSDPARIDVAFPPEILSSSRCIKVLSQTRCSCDSQGNPLPSVVWELAGELVNHSADIPIREIILGSGVIRSQITLYHLDENVPSLVCNSSNSLGSDGLAFNLSSSEIQLSLHPLSLLIGCAAGALGMTLVCIPLLIYFCRTRKTFLAFNKDKGHFSVNKSQEKPSGLSLSSETSFQPSSKADMKKNTGKEESLTYVHVEFALSQVTSEDDLEDVEIRGRASKTTDYAETYREKSETNGKDKEKVT</sequence>
<dbReference type="GeneTree" id="ENSGT01150000286924"/>
<dbReference type="InterPro" id="IPR003598">
    <property type="entry name" value="Ig_sub2"/>
</dbReference>
<dbReference type="KEGG" id="ola:105356005"/>
<feature type="region of interest" description="Disordered" evidence="1">
    <location>
        <begin position="696"/>
        <end position="734"/>
    </location>
</feature>
<evidence type="ECO:0000256" key="1">
    <source>
        <dbReference type="SAM" id="MobiDB-lite"/>
    </source>
</evidence>
<gene>
    <name evidence="5" type="primary">LOC105356005</name>
</gene>
<feature type="compositionally biased region" description="Polar residues" evidence="1">
    <location>
        <begin position="656"/>
        <end position="668"/>
    </location>
</feature>
<dbReference type="PANTHER" id="PTHR46013">
    <property type="entry name" value="VASCULAR CELL ADHESION MOLECULE 1"/>
    <property type="match status" value="1"/>
</dbReference>
<keyword evidence="2" id="KW-0812">Transmembrane</keyword>
<keyword evidence="2" id="KW-0472">Membrane</keyword>
<dbReference type="CDD" id="cd00096">
    <property type="entry name" value="Ig"/>
    <property type="match status" value="1"/>
</dbReference>
<evidence type="ECO:0000313" key="5">
    <source>
        <dbReference type="Ensembl" id="ENSORLP00000039306.1"/>
    </source>
</evidence>
<dbReference type="Ensembl" id="ENSORLT00000040759.1">
    <property type="protein sequence ID" value="ENSORLP00000039306.1"/>
    <property type="gene ID" value="ENSORLG00000029569.1"/>
</dbReference>
<dbReference type="PANTHER" id="PTHR46013:SF4">
    <property type="entry name" value="B-CELL RECEPTOR CD22-RELATED"/>
    <property type="match status" value="1"/>
</dbReference>
<dbReference type="Pfam" id="PF13895">
    <property type="entry name" value="Ig_2"/>
    <property type="match status" value="2"/>
</dbReference>
<dbReference type="Proteomes" id="UP000001038">
    <property type="component" value="Chromosome 16"/>
</dbReference>
<dbReference type="SMART" id="SM00409">
    <property type="entry name" value="IG"/>
    <property type="match status" value="5"/>
</dbReference>
<reference evidence="5" key="3">
    <citation type="submission" date="2025-09" db="UniProtKB">
        <authorList>
            <consortium name="Ensembl"/>
        </authorList>
    </citation>
    <scope>IDENTIFICATION</scope>
    <source>
        <strain evidence="5">Hd-rR</strain>
    </source>
</reference>
<name>A0A3B3I662_ORYLA</name>
<feature type="signal peptide" evidence="3">
    <location>
        <begin position="1"/>
        <end position="19"/>
    </location>
</feature>
<feature type="domain" description="Ig-like" evidence="4">
    <location>
        <begin position="413"/>
        <end position="497"/>
    </location>
</feature>
<feature type="domain" description="Ig-like" evidence="4">
    <location>
        <begin position="240"/>
        <end position="318"/>
    </location>
</feature>
<feature type="region of interest" description="Disordered" evidence="1">
    <location>
        <begin position="648"/>
        <end position="676"/>
    </location>
</feature>
<keyword evidence="6" id="KW-1185">Reference proteome</keyword>
<dbReference type="InterPro" id="IPR007110">
    <property type="entry name" value="Ig-like_dom"/>
</dbReference>
<evidence type="ECO:0000313" key="6">
    <source>
        <dbReference type="Proteomes" id="UP000001038"/>
    </source>
</evidence>
<feature type="transmembrane region" description="Helical" evidence="2">
    <location>
        <begin position="603"/>
        <end position="627"/>
    </location>
</feature>
<dbReference type="OrthoDB" id="6413693at2759"/>
<dbReference type="SUPFAM" id="SSF48726">
    <property type="entry name" value="Immunoglobulin"/>
    <property type="match status" value="4"/>
</dbReference>
<evidence type="ECO:0000256" key="2">
    <source>
        <dbReference type="SAM" id="Phobius"/>
    </source>
</evidence>
<dbReference type="SMART" id="SM00408">
    <property type="entry name" value="IGc2"/>
    <property type="match status" value="3"/>
</dbReference>
<reference evidence="5" key="2">
    <citation type="submission" date="2025-08" db="UniProtKB">
        <authorList>
            <consortium name="Ensembl"/>
        </authorList>
    </citation>
    <scope>IDENTIFICATION</scope>
    <source>
        <strain evidence="5">Hd-rR</strain>
    </source>
</reference>
<feature type="compositionally biased region" description="Basic and acidic residues" evidence="1">
    <location>
        <begin position="717"/>
        <end position="734"/>
    </location>
</feature>